<keyword evidence="1" id="KW-0040">ANK repeat</keyword>
<dbReference type="Proteomes" id="UP000218418">
    <property type="component" value="Chromosome"/>
</dbReference>
<dbReference type="InterPro" id="IPR036770">
    <property type="entry name" value="Ankyrin_rpt-contain_sf"/>
</dbReference>
<name>A0A1Z4LVS9_9CYAN</name>
<dbReference type="Pfam" id="PF12796">
    <property type="entry name" value="Ank_2"/>
    <property type="match status" value="1"/>
</dbReference>
<evidence type="ECO:0000313" key="2">
    <source>
        <dbReference type="EMBL" id="BAY85320.1"/>
    </source>
</evidence>
<dbReference type="EMBL" id="AP018227">
    <property type="protein sequence ID" value="BAY85320.1"/>
    <property type="molecule type" value="Genomic_DNA"/>
</dbReference>
<dbReference type="PROSITE" id="PS50088">
    <property type="entry name" value="ANK_REPEAT"/>
    <property type="match status" value="1"/>
</dbReference>
<sequence length="228" mass="26034">MRENQNREQELYDAVVKLDVDAVKELTSDTFNLKHWSFKEWHELLCDSLNPLEKAIQMGNLNIVEILLQTPVGYQNSKKEFILDGIVFASFCGNKKILEALMNYFEGKIDNTYNIIESSLYSASEGGNVEIAKIFIEMKAQLNSFGESGKPLMIAAEKGHIDVVRLLVESGANVDKIEPRYDLDDSAVRLAVINEHWDIVEYLISFIKNSTDKRYAKRNLARIKDKLP</sequence>
<evidence type="ECO:0000256" key="1">
    <source>
        <dbReference type="PROSITE-ProRule" id="PRU00023"/>
    </source>
</evidence>
<accession>A0A1Z4LVS9</accession>
<dbReference type="PANTHER" id="PTHR44207">
    <property type="entry name" value="SURFACE ANTIGEN BSPA-LIKE-RELATED"/>
    <property type="match status" value="1"/>
</dbReference>
<feature type="repeat" description="ANK" evidence="1">
    <location>
        <begin position="147"/>
        <end position="179"/>
    </location>
</feature>
<dbReference type="SMART" id="SM00248">
    <property type="entry name" value="ANK"/>
    <property type="match status" value="4"/>
</dbReference>
<dbReference type="InterPro" id="IPR002110">
    <property type="entry name" value="Ankyrin_rpt"/>
</dbReference>
<dbReference type="PROSITE" id="PS50297">
    <property type="entry name" value="ANK_REP_REGION"/>
    <property type="match status" value="1"/>
</dbReference>
<gene>
    <name evidence="2" type="ORF">NIES267_48200</name>
</gene>
<evidence type="ECO:0000313" key="3">
    <source>
        <dbReference type="Proteomes" id="UP000218418"/>
    </source>
</evidence>
<dbReference type="OrthoDB" id="571849at2"/>
<keyword evidence="3" id="KW-1185">Reference proteome</keyword>
<proteinExistence type="predicted"/>
<organism evidence="2 3">
    <name type="scientific">Calothrix parasitica NIES-267</name>
    <dbReference type="NCBI Taxonomy" id="1973488"/>
    <lineage>
        <taxon>Bacteria</taxon>
        <taxon>Bacillati</taxon>
        <taxon>Cyanobacteriota</taxon>
        <taxon>Cyanophyceae</taxon>
        <taxon>Nostocales</taxon>
        <taxon>Calotrichaceae</taxon>
        <taxon>Calothrix</taxon>
    </lineage>
</organism>
<reference evidence="2 3" key="1">
    <citation type="submission" date="2017-06" db="EMBL/GenBank/DDBJ databases">
        <title>Genome sequencing of cyanobaciteial culture collection at National Institute for Environmental Studies (NIES).</title>
        <authorList>
            <person name="Hirose Y."/>
            <person name="Shimura Y."/>
            <person name="Fujisawa T."/>
            <person name="Nakamura Y."/>
            <person name="Kawachi M."/>
        </authorList>
    </citation>
    <scope>NUCLEOTIDE SEQUENCE [LARGE SCALE GENOMIC DNA]</scope>
    <source>
        <strain evidence="2 3">NIES-267</strain>
    </source>
</reference>
<protein>
    <submittedName>
        <fullName evidence="2">Ankyrin repeat-containing protein</fullName>
    </submittedName>
</protein>
<dbReference type="Gene3D" id="1.25.40.20">
    <property type="entry name" value="Ankyrin repeat-containing domain"/>
    <property type="match status" value="1"/>
</dbReference>
<dbReference type="AlphaFoldDB" id="A0A1Z4LVS9"/>
<dbReference type="SUPFAM" id="SSF48403">
    <property type="entry name" value="Ankyrin repeat"/>
    <property type="match status" value="1"/>
</dbReference>